<evidence type="ECO:0000256" key="8">
    <source>
        <dbReference type="ARBA" id="ARBA00023128"/>
    </source>
</evidence>
<dbReference type="GO" id="GO:0005758">
    <property type="term" value="C:mitochondrial intermembrane space"/>
    <property type="evidence" value="ECO:0007669"/>
    <property type="project" value="UniProtKB-SubCell"/>
</dbReference>
<keyword evidence="10 12" id="KW-0539">Nucleus</keyword>
<organism evidence="15">
    <name type="scientific">Arion vulgaris</name>
    <dbReference type="NCBI Taxonomy" id="1028688"/>
    <lineage>
        <taxon>Eukaryota</taxon>
        <taxon>Metazoa</taxon>
        <taxon>Spiralia</taxon>
        <taxon>Lophotrochozoa</taxon>
        <taxon>Mollusca</taxon>
        <taxon>Gastropoda</taxon>
        <taxon>Heterobranchia</taxon>
        <taxon>Euthyneura</taxon>
        <taxon>Panpulmonata</taxon>
        <taxon>Eupulmonata</taxon>
        <taxon>Stylommatophora</taxon>
        <taxon>Helicina</taxon>
        <taxon>Arionoidea</taxon>
        <taxon>Arionidae</taxon>
        <taxon>Arion</taxon>
    </lineage>
</organism>
<keyword evidence="7 12" id="KW-0969">Cilium</keyword>
<evidence type="ECO:0000256" key="7">
    <source>
        <dbReference type="ARBA" id="ARBA00023069"/>
    </source>
</evidence>
<feature type="compositionally biased region" description="Acidic residues" evidence="13">
    <location>
        <begin position="20"/>
        <end position="31"/>
    </location>
</feature>
<comment type="subcellular location">
    <subcellularLocation>
        <location evidence="1 12">Cytoplasm</location>
        <location evidence="1 12">Cytoskeleton</location>
        <location evidence="1 12">Cilium basal body</location>
    </subcellularLocation>
    <subcellularLocation>
        <location evidence="3 12">Cytoplasm</location>
        <location evidence="3 12">Cytoskeleton</location>
        <location evidence="3 12">Microtubule organizing center</location>
        <location evidence="3 12">Centrosome</location>
    </subcellularLocation>
    <subcellularLocation>
        <location evidence="12">Cytoplasm</location>
    </subcellularLocation>
    <subcellularLocation>
        <location evidence="2 12">Nucleus</location>
    </subcellularLocation>
    <subcellularLocation>
        <location evidence="12">Mitochondrion intermembrane space</location>
    </subcellularLocation>
</comment>
<protein>
    <recommendedName>
        <fullName evidence="5 12">ADP-ribosylation factor-like protein 2-binding protein</fullName>
        <shortName evidence="12">ARF-like 2-binding protein</shortName>
    </recommendedName>
</protein>
<reference evidence="15" key="1">
    <citation type="submission" date="2014-12" db="EMBL/GenBank/DDBJ databases">
        <title>Insight into the proteome of Arion vulgaris.</title>
        <authorList>
            <person name="Aradska J."/>
            <person name="Bulat T."/>
            <person name="Smidak R."/>
            <person name="Sarate P."/>
            <person name="Gangsoo J."/>
            <person name="Sialana F."/>
            <person name="Bilban M."/>
            <person name="Lubec G."/>
        </authorList>
    </citation>
    <scope>NUCLEOTIDE SEQUENCE</scope>
    <source>
        <tissue evidence="15">Skin</tissue>
    </source>
</reference>
<evidence type="ECO:0000256" key="9">
    <source>
        <dbReference type="ARBA" id="ARBA00023212"/>
    </source>
</evidence>
<dbReference type="InterPro" id="IPR038849">
    <property type="entry name" value="ARL2BP"/>
</dbReference>
<keyword evidence="9 12" id="KW-0206">Cytoskeleton</keyword>
<evidence type="ECO:0000256" key="12">
    <source>
        <dbReference type="RuleBase" id="RU367099"/>
    </source>
</evidence>
<dbReference type="EMBL" id="HACG01033004">
    <property type="protein sequence ID" value="CEK79869.1"/>
    <property type="molecule type" value="Transcribed_RNA"/>
</dbReference>
<evidence type="ECO:0000256" key="11">
    <source>
        <dbReference type="ARBA" id="ARBA00023273"/>
    </source>
</evidence>
<feature type="compositionally biased region" description="Polar residues" evidence="13">
    <location>
        <begin position="1"/>
        <end position="11"/>
    </location>
</feature>
<dbReference type="Pfam" id="PF11527">
    <property type="entry name" value="ARL2_Bind_BART"/>
    <property type="match status" value="1"/>
</dbReference>
<comment type="similarity">
    <text evidence="4 12">Belongs to the ARL2BP family.</text>
</comment>
<evidence type="ECO:0000256" key="10">
    <source>
        <dbReference type="ARBA" id="ARBA00023242"/>
    </source>
</evidence>
<gene>
    <name evidence="15" type="primary">ORF117901</name>
</gene>
<sequence length="200" mass="22923">MASNSSNNSRSVGEKNAENHEEDLEQMDFSLDEYNEDEDLETGLSAQDVGFDSVIGHIEDIIMEESFQSIQNGFLEKYYKEFEDTEENKFCYTDIHKEYISTIESYLETELKKRMPDFSMQEFFQNLQARKNELEGEIFEILLTFSDFMAFKEMLIDYRADREGSSVDLSGGLMVVPVQDKLCISGASPFCISGKSIHGP</sequence>
<evidence type="ECO:0000256" key="2">
    <source>
        <dbReference type="ARBA" id="ARBA00004123"/>
    </source>
</evidence>
<evidence type="ECO:0000313" key="15">
    <source>
        <dbReference type="EMBL" id="CEK79869.1"/>
    </source>
</evidence>
<feature type="region of interest" description="Disordered" evidence="13">
    <location>
        <begin position="1"/>
        <end position="31"/>
    </location>
</feature>
<evidence type="ECO:0000256" key="13">
    <source>
        <dbReference type="SAM" id="MobiDB-lite"/>
    </source>
</evidence>
<dbReference type="Gene3D" id="1.20.1520.10">
    <property type="entry name" value="ADP-ribosylation factor-like 2-binding protein, domain"/>
    <property type="match status" value="1"/>
</dbReference>
<dbReference type="GO" id="GO:0005929">
    <property type="term" value="C:cilium"/>
    <property type="evidence" value="ECO:0007669"/>
    <property type="project" value="UniProtKB-UniRule"/>
</dbReference>
<dbReference type="InterPro" id="IPR023379">
    <property type="entry name" value="BART_dom"/>
</dbReference>
<evidence type="ECO:0000256" key="4">
    <source>
        <dbReference type="ARBA" id="ARBA00009880"/>
    </source>
</evidence>
<keyword evidence="6 12" id="KW-0963">Cytoplasm</keyword>
<dbReference type="PANTHER" id="PTHR15487">
    <property type="entry name" value="ADP-RIBOSYLATION FACTOR-LIKE PROTEIN 2-BINDING PROTEIN"/>
    <property type="match status" value="1"/>
</dbReference>
<dbReference type="GO" id="GO:0005634">
    <property type="term" value="C:nucleus"/>
    <property type="evidence" value="ECO:0007669"/>
    <property type="project" value="UniProtKB-SubCell"/>
</dbReference>
<accession>A0A0B7AFR7</accession>
<evidence type="ECO:0000256" key="6">
    <source>
        <dbReference type="ARBA" id="ARBA00022490"/>
    </source>
</evidence>
<dbReference type="PANTHER" id="PTHR15487:SF4">
    <property type="entry name" value="ADP-RIBOSYLATION FACTOR-LIKE PROTEIN 2-BINDING PROTEIN"/>
    <property type="match status" value="1"/>
</dbReference>
<dbReference type="InterPro" id="IPR042541">
    <property type="entry name" value="BART_sf"/>
</dbReference>
<dbReference type="GO" id="GO:0005813">
    <property type="term" value="C:centrosome"/>
    <property type="evidence" value="ECO:0007669"/>
    <property type="project" value="UniProtKB-SubCell"/>
</dbReference>
<evidence type="ECO:0000256" key="5">
    <source>
        <dbReference type="ARBA" id="ARBA00014849"/>
    </source>
</evidence>
<dbReference type="GO" id="GO:0051457">
    <property type="term" value="P:maintenance of protein location in nucleus"/>
    <property type="evidence" value="ECO:0007669"/>
    <property type="project" value="TreeGrafter"/>
</dbReference>
<name>A0A0B7AFR7_9EUPU</name>
<proteinExistence type="inferred from homology"/>
<feature type="domain" description="BART" evidence="14">
    <location>
        <begin position="51"/>
        <end position="163"/>
    </location>
</feature>
<keyword evidence="8 12" id="KW-0496">Mitochondrion</keyword>
<evidence type="ECO:0000256" key="3">
    <source>
        <dbReference type="ARBA" id="ARBA00004300"/>
    </source>
</evidence>
<comment type="function">
    <text evidence="12">Plays a role as an effector of the ADP-ribosylation factor-like protein 2, ARL2.</text>
</comment>
<dbReference type="AlphaFoldDB" id="A0A0B7AFR7"/>
<evidence type="ECO:0000259" key="14">
    <source>
        <dbReference type="Pfam" id="PF11527"/>
    </source>
</evidence>
<evidence type="ECO:0000256" key="1">
    <source>
        <dbReference type="ARBA" id="ARBA00004120"/>
    </source>
</evidence>
<keyword evidence="11 12" id="KW-0966">Cell projection</keyword>